<protein>
    <submittedName>
        <fullName evidence="1">Uncharacterized protein</fullName>
    </submittedName>
</protein>
<reference evidence="2" key="1">
    <citation type="journal article" date="2013" name="New Phytol.">
        <title>Comparative genomic and transcriptomic analyses reveal the hemibiotrophic stage shift of Colletotrichum fungi.</title>
        <authorList>
            <person name="Gan P."/>
            <person name="Ikeda K."/>
            <person name="Irieda H."/>
            <person name="Narusaka M."/>
            <person name="O'Connell R.J."/>
            <person name="Narusaka Y."/>
            <person name="Takano Y."/>
            <person name="Kubo Y."/>
            <person name="Shirasu K."/>
        </authorList>
    </citation>
    <scope>NUCLEOTIDE SEQUENCE [LARGE SCALE GENOMIC DNA]</scope>
    <source>
        <strain evidence="2">104-T / ATCC 96160 / CBS 514.97 / LARS 414 / MAFF 240422</strain>
    </source>
</reference>
<name>A0A484F8M6_COLOR</name>
<keyword evidence="2" id="KW-1185">Reference proteome</keyword>
<dbReference type="Proteomes" id="UP000014480">
    <property type="component" value="Unassembled WGS sequence"/>
</dbReference>
<gene>
    <name evidence="1" type="ORF">Cob_v012840</name>
</gene>
<organism evidence="1 2">
    <name type="scientific">Colletotrichum orbiculare (strain 104-T / ATCC 96160 / CBS 514.97 / LARS 414 / MAFF 240422)</name>
    <name type="common">Cucumber anthracnose fungus</name>
    <name type="synonym">Colletotrichum lagenarium</name>
    <dbReference type="NCBI Taxonomy" id="1213857"/>
    <lineage>
        <taxon>Eukaryota</taxon>
        <taxon>Fungi</taxon>
        <taxon>Dikarya</taxon>
        <taxon>Ascomycota</taxon>
        <taxon>Pezizomycotina</taxon>
        <taxon>Sordariomycetes</taxon>
        <taxon>Hypocreomycetidae</taxon>
        <taxon>Glomerellales</taxon>
        <taxon>Glomerellaceae</taxon>
        <taxon>Colletotrichum</taxon>
        <taxon>Colletotrichum orbiculare species complex</taxon>
    </lineage>
</organism>
<accession>A0A484F8M6</accession>
<dbReference type="EMBL" id="AMCV02000052">
    <property type="protein sequence ID" value="TDZ14272.1"/>
    <property type="molecule type" value="Genomic_DNA"/>
</dbReference>
<sequence length="85" mass="9301">MPSSSWNQAGPESNQLATDTPSLSLFLSIVFRTLSSPAAACCSRFHLYSAQLQLQLLRHSSSMFAAGEAARNHTPDESPSFHRHI</sequence>
<proteinExistence type="predicted"/>
<evidence type="ECO:0000313" key="2">
    <source>
        <dbReference type="Proteomes" id="UP000014480"/>
    </source>
</evidence>
<evidence type="ECO:0000313" key="1">
    <source>
        <dbReference type="EMBL" id="TDZ14272.1"/>
    </source>
</evidence>
<comment type="caution">
    <text evidence="1">The sequence shown here is derived from an EMBL/GenBank/DDBJ whole genome shotgun (WGS) entry which is preliminary data.</text>
</comment>
<reference evidence="2" key="2">
    <citation type="journal article" date="2019" name="Mol. Plant Microbe Interact.">
        <title>Genome sequence resources for four phytopathogenic fungi from the Colletotrichum orbiculare species complex.</title>
        <authorList>
            <person name="Gan P."/>
            <person name="Tsushima A."/>
            <person name="Narusaka M."/>
            <person name="Narusaka Y."/>
            <person name="Takano Y."/>
            <person name="Kubo Y."/>
            <person name="Shirasu K."/>
        </authorList>
    </citation>
    <scope>GENOME REANNOTATION</scope>
    <source>
        <strain evidence="2">104-T / ATCC 96160 / CBS 514.97 / LARS 414 / MAFF 240422</strain>
    </source>
</reference>
<dbReference type="AlphaFoldDB" id="A0A484F8M6"/>